<dbReference type="GO" id="GO:0005975">
    <property type="term" value="P:carbohydrate metabolic process"/>
    <property type="evidence" value="ECO:0007669"/>
    <property type="project" value="InterPro"/>
</dbReference>
<reference evidence="2 3" key="1">
    <citation type="journal article" date="2014" name="Genome Announc.">
        <title>Draft Genome Sequences of Marine Flavobacterium Algibacter lectus Strains SS8 and NR4.</title>
        <authorList>
            <person name="Takatani N."/>
            <person name="Nakanishi M."/>
            <person name="Meirelles P."/>
            <person name="Mino S."/>
            <person name="Suda W."/>
            <person name="Oshima K."/>
            <person name="Hattori M."/>
            <person name="Ohkuma M."/>
            <person name="Hosokawa M."/>
            <person name="Miyashita K."/>
            <person name="Thompson F.L."/>
            <person name="Niwa A."/>
            <person name="Sawabe T."/>
            <person name="Sawabe T."/>
        </authorList>
    </citation>
    <scope>NUCLEOTIDE SEQUENCE [LARGE SCALE GENOMIC DNA]</scope>
    <source>
        <strain evidence="3">JCM19274</strain>
    </source>
</reference>
<evidence type="ECO:0000313" key="2">
    <source>
        <dbReference type="EMBL" id="GAL80364.1"/>
    </source>
</evidence>
<accession>A0A090WY61</accession>
<name>A0A090WY61_9FLAO</name>
<dbReference type="Pfam" id="PF02836">
    <property type="entry name" value="Glyco_hydro_2_C"/>
    <property type="match status" value="1"/>
</dbReference>
<dbReference type="InterPro" id="IPR006103">
    <property type="entry name" value="Glyco_hydro_2_cat"/>
</dbReference>
<protein>
    <submittedName>
        <fullName evidence="2">Beta-galactosidase</fullName>
        <ecNumber evidence="2">3.2.1.23</ecNumber>
    </submittedName>
</protein>
<keyword evidence="2" id="KW-0378">Hydrolase</keyword>
<dbReference type="EMBL" id="BBNU01000010">
    <property type="protein sequence ID" value="GAL80364.1"/>
    <property type="molecule type" value="Genomic_DNA"/>
</dbReference>
<dbReference type="InterPro" id="IPR051913">
    <property type="entry name" value="GH2_Domain-Containing"/>
</dbReference>
<comment type="caution">
    <text evidence="2">The sequence shown here is derived from an EMBL/GenBank/DDBJ whole genome shotgun (WGS) entry which is preliminary data.</text>
</comment>
<dbReference type="Proteomes" id="UP000029643">
    <property type="component" value="Unassembled WGS sequence"/>
</dbReference>
<organism evidence="2 3">
    <name type="scientific">Algibacter lectus</name>
    <dbReference type="NCBI Taxonomy" id="221126"/>
    <lineage>
        <taxon>Bacteria</taxon>
        <taxon>Pseudomonadati</taxon>
        <taxon>Bacteroidota</taxon>
        <taxon>Flavobacteriia</taxon>
        <taxon>Flavobacteriales</taxon>
        <taxon>Flavobacteriaceae</taxon>
        <taxon>Algibacter</taxon>
    </lineage>
</organism>
<dbReference type="EC" id="3.2.1.23" evidence="2"/>
<dbReference type="PANTHER" id="PTHR42732">
    <property type="entry name" value="BETA-GALACTOSIDASE"/>
    <property type="match status" value="1"/>
</dbReference>
<dbReference type="PANTHER" id="PTHR42732:SF1">
    <property type="entry name" value="BETA-MANNOSIDASE"/>
    <property type="match status" value="1"/>
</dbReference>
<dbReference type="GO" id="GO:0004565">
    <property type="term" value="F:beta-galactosidase activity"/>
    <property type="evidence" value="ECO:0007669"/>
    <property type="project" value="UniProtKB-EC"/>
</dbReference>
<keyword evidence="2" id="KW-0326">Glycosidase</keyword>
<sequence>MPDKILRFRIQQLKDMGVNAIRTSHNPQTPIFYELCDEMGGC</sequence>
<dbReference type="AlphaFoldDB" id="A0A090WY61"/>
<proteinExistence type="predicted"/>
<feature type="domain" description="Glycoside hydrolase family 2 catalytic" evidence="1">
    <location>
        <begin position="6"/>
        <end position="40"/>
    </location>
</feature>
<dbReference type="SUPFAM" id="SSF51445">
    <property type="entry name" value="(Trans)glycosidases"/>
    <property type="match status" value="1"/>
</dbReference>
<dbReference type="InterPro" id="IPR017853">
    <property type="entry name" value="GH"/>
</dbReference>
<gene>
    <name evidence="2" type="ORF">JCM19274_654</name>
</gene>
<evidence type="ECO:0000259" key="1">
    <source>
        <dbReference type="Pfam" id="PF02836"/>
    </source>
</evidence>
<evidence type="ECO:0000313" key="3">
    <source>
        <dbReference type="Proteomes" id="UP000029643"/>
    </source>
</evidence>
<dbReference type="RefSeq" id="WP_227805980.1">
    <property type="nucleotide sequence ID" value="NZ_BBNU01000010.1"/>
</dbReference>
<dbReference type="Gene3D" id="3.20.20.80">
    <property type="entry name" value="Glycosidases"/>
    <property type="match status" value="1"/>
</dbReference>